<feature type="region of interest" description="Disordered" evidence="2">
    <location>
        <begin position="99"/>
        <end position="359"/>
    </location>
</feature>
<feature type="domain" description="Nematode cuticle collagen N-terminal" evidence="4">
    <location>
        <begin position="5"/>
        <end position="57"/>
    </location>
</feature>
<protein>
    <submittedName>
        <fullName evidence="6">Col_cuticle_N domain-containing protein</fullName>
    </submittedName>
</protein>
<feature type="chain" id="PRO_5005891981" evidence="3">
    <location>
        <begin position="31"/>
        <end position="359"/>
    </location>
</feature>
<keyword evidence="3" id="KW-0732">Signal</keyword>
<accession>A0A0N4ZJX2</accession>
<feature type="compositionally biased region" description="Low complexity" evidence="2">
    <location>
        <begin position="179"/>
        <end position="207"/>
    </location>
</feature>
<evidence type="ECO:0000313" key="5">
    <source>
        <dbReference type="Proteomes" id="UP000038045"/>
    </source>
</evidence>
<evidence type="ECO:0000256" key="2">
    <source>
        <dbReference type="SAM" id="MobiDB-lite"/>
    </source>
</evidence>
<name>A0A0N4ZJX2_PARTI</name>
<dbReference type="GO" id="GO:0042302">
    <property type="term" value="F:structural constituent of cuticle"/>
    <property type="evidence" value="ECO:0007669"/>
    <property type="project" value="InterPro"/>
</dbReference>
<dbReference type="PANTHER" id="PTHR24637">
    <property type="entry name" value="COLLAGEN"/>
    <property type="match status" value="1"/>
</dbReference>
<feature type="signal peptide" evidence="3">
    <location>
        <begin position="1"/>
        <end position="30"/>
    </location>
</feature>
<evidence type="ECO:0000259" key="4">
    <source>
        <dbReference type="SMART" id="SM01088"/>
    </source>
</evidence>
<keyword evidence="5" id="KW-1185">Reference proteome</keyword>
<sequence length="359" mass="35650">MTLTTATCCAIATSGLTLLVCLLAISNVYNDVQNIWSEIDREMDTFKAQSLDLWGDMLKLGADTPAHRIRRQNYGGYAASQPVEAPRVTQVCVCQAAPASGGGSGGSVTGSNIPNGASGDSAFDYTKDTTGGHCPAGPAGPVGEPGENGLPGIPGRDGKNGLDAENVKNTQTTGCYPCPTGAPGVPGPAGRSGARGPRGPRGTPGNSGFDGLPGECGEPGPDGATGPDGEAGTPGLKGTDAERVIGRKGLPGPPGDVGIGGEEGEPGDAAPPGPVGPPGPIGAEGFIGPAGVDGDEGIKGDQGKPGKDANYCPCPPRHQDKPVVTHRKTSSKSAGAGVNSASYNSGPEYKTGYDSPVRA</sequence>
<evidence type="ECO:0000256" key="3">
    <source>
        <dbReference type="SAM" id="SignalP"/>
    </source>
</evidence>
<organism evidence="5 6">
    <name type="scientific">Parastrongyloides trichosuri</name>
    <name type="common">Possum-specific nematode worm</name>
    <dbReference type="NCBI Taxonomy" id="131310"/>
    <lineage>
        <taxon>Eukaryota</taxon>
        <taxon>Metazoa</taxon>
        <taxon>Ecdysozoa</taxon>
        <taxon>Nematoda</taxon>
        <taxon>Chromadorea</taxon>
        <taxon>Rhabditida</taxon>
        <taxon>Tylenchina</taxon>
        <taxon>Panagrolaimomorpha</taxon>
        <taxon>Strongyloidoidea</taxon>
        <taxon>Strongyloididae</taxon>
        <taxon>Parastrongyloides</taxon>
    </lineage>
</organism>
<evidence type="ECO:0000256" key="1">
    <source>
        <dbReference type="ARBA" id="ARBA00022737"/>
    </source>
</evidence>
<dbReference type="Proteomes" id="UP000038045">
    <property type="component" value="Unplaced"/>
</dbReference>
<reference evidence="6" key="1">
    <citation type="submission" date="2017-02" db="UniProtKB">
        <authorList>
            <consortium name="WormBaseParasite"/>
        </authorList>
    </citation>
    <scope>IDENTIFICATION</scope>
</reference>
<evidence type="ECO:0000313" key="6">
    <source>
        <dbReference type="WBParaSite" id="PTRK_0000841200.1"/>
    </source>
</evidence>
<feature type="compositionally biased region" description="Basic and acidic residues" evidence="2">
    <location>
        <begin position="156"/>
        <end position="166"/>
    </location>
</feature>
<keyword evidence="1" id="KW-0677">Repeat</keyword>
<dbReference type="SMART" id="SM01088">
    <property type="entry name" value="Col_cuticle_N"/>
    <property type="match status" value="1"/>
</dbReference>
<dbReference type="InterPro" id="IPR002486">
    <property type="entry name" value="Col_cuticle_N"/>
</dbReference>
<dbReference type="WBParaSite" id="PTRK_0000841200.1">
    <property type="protein sequence ID" value="PTRK_0000841200.1"/>
    <property type="gene ID" value="PTRK_0000841200"/>
</dbReference>
<proteinExistence type="predicted"/>
<feature type="compositionally biased region" description="Basic and acidic residues" evidence="2">
    <location>
        <begin position="296"/>
        <end position="307"/>
    </location>
</feature>
<dbReference type="PANTHER" id="PTHR24637:SF277">
    <property type="entry name" value="NEMATODE CUTICLE COLLAGEN N-TERMINAL DOMAIN-CONTAINING PROTEIN"/>
    <property type="match status" value="1"/>
</dbReference>
<dbReference type="InterPro" id="IPR008160">
    <property type="entry name" value="Collagen"/>
</dbReference>
<feature type="compositionally biased region" description="Low complexity" evidence="2">
    <location>
        <begin position="135"/>
        <end position="147"/>
    </location>
</feature>
<dbReference type="STRING" id="131310.A0A0N4ZJX2"/>
<dbReference type="Pfam" id="PF01484">
    <property type="entry name" value="Col_cuticle_N"/>
    <property type="match status" value="1"/>
</dbReference>
<dbReference type="Pfam" id="PF01391">
    <property type="entry name" value="Collagen"/>
    <property type="match status" value="2"/>
</dbReference>
<feature type="compositionally biased region" description="Pro residues" evidence="2">
    <location>
        <begin position="269"/>
        <end position="280"/>
    </location>
</feature>
<dbReference type="AlphaFoldDB" id="A0A0N4ZJX2"/>